<evidence type="ECO:0000313" key="9">
    <source>
        <dbReference type="EMBL" id="OUQ04782.1"/>
    </source>
</evidence>
<evidence type="ECO:0000256" key="5">
    <source>
        <dbReference type="ARBA" id="ARBA00023163"/>
    </source>
</evidence>
<name>A0A1Y4QCZ5_9FIRM</name>
<dbReference type="PANTHER" id="PTHR30363:SF4">
    <property type="entry name" value="GLYCEROL-3-PHOSPHATE REGULON REPRESSOR"/>
    <property type="match status" value="1"/>
</dbReference>
<dbReference type="PROSITE" id="PS51000">
    <property type="entry name" value="HTH_DEOR_2"/>
    <property type="match status" value="1"/>
</dbReference>
<accession>A0A1Y4QCZ5</accession>
<protein>
    <recommendedName>
        <fullName evidence="1">Lactose phosphotransferase system repressor</fullName>
    </recommendedName>
</protein>
<keyword evidence="5" id="KW-0804">Transcription</keyword>
<dbReference type="PROSITE" id="PS00894">
    <property type="entry name" value="HTH_DEOR_1"/>
    <property type="match status" value="1"/>
</dbReference>
<dbReference type="PRINTS" id="PR00037">
    <property type="entry name" value="HTHLACR"/>
</dbReference>
<dbReference type="SUPFAM" id="SSF100950">
    <property type="entry name" value="NagB/RpiA/CoA transferase-like"/>
    <property type="match status" value="1"/>
</dbReference>
<dbReference type="InterPro" id="IPR037171">
    <property type="entry name" value="NagB/RpiA_transferase-like"/>
</dbReference>
<evidence type="ECO:0000313" key="10">
    <source>
        <dbReference type="Proteomes" id="UP000196258"/>
    </source>
</evidence>
<dbReference type="Gene3D" id="3.40.50.1360">
    <property type="match status" value="1"/>
</dbReference>
<proteinExistence type="predicted"/>
<dbReference type="SMART" id="SM01134">
    <property type="entry name" value="DeoRC"/>
    <property type="match status" value="1"/>
</dbReference>
<dbReference type="InterPro" id="IPR014036">
    <property type="entry name" value="DeoR-like_C"/>
</dbReference>
<dbReference type="GO" id="GO:0003677">
    <property type="term" value="F:DNA binding"/>
    <property type="evidence" value="ECO:0007669"/>
    <property type="project" value="UniProtKB-KW"/>
</dbReference>
<dbReference type="InterPro" id="IPR011991">
    <property type="entry name" value="ArsR-like_HTH"/>
</dbReference>
<evidence type="ECO:0000256" key="2">
    <source>
        <dbReference type="ARBA" id="ARBA00022491"/>
    </source>
</evidence>
<dbReference type="RefSeq" id="WP_087256902.1">
    <property type="nucleotide sequence ID" value="NZ_CAJFOD010000139.1"/>
</dbReference>
<comment type="function">
    <text evidence="6">Repressor of the lactose catabolism operon. Galactose-6-phosphate is the inducer.</text>
</comment>
<dbReference type="Pfam" id="PF00455">
    <property type="entry name" value="DeoRC"/>
    <property type="match status" value="1"/>
</dbReference>
<evidence type="ECO:0000313" key="8">
    <source>
        <dbReference type="EMBL" id="HJF40995.1"/>
    </source>
</evidence>
<evidence type="ECO:0000259" key="7">
    <source>
        <dbReference type="PROSITE" id="PS51000"/>
    </source>
</evidence>
<dbReference type="CDD" id="cd00090">
    <property type="entry name" value="HTH_ARSR"/>
    <property type="match status" value="1"/>
</dbReference>
<dbReference type="Gene3D" id="1.10.10.10">
    <property type="entry name" value="Winged helix-like DNA-binding domain superfamily/Winged helix DNA-binding domain"/>
    <property type="match status" value="1"/>
</dbReference>
<dbReference type="SUPFAM" id="SSF46785">
    <property type="entry name" value="Winged helix' DNA-binding domain"/>
    <property type="match status" value="1"/>
</dbReference>
<reference evidence="9" key="2">
    <citation type="journal article" date="2018" name="BMC Genomics">
        <title>Whole genome sequencing and function prediction of 133 gut anaerobes isolated from chicken caecum in pure cultures.</title>
        <authorList>
            <person name="Medvecky M."/>
            <person name="Cejkova D."/>
            <person name="Polansky O."/>
            <person name="Karasova D."/>
            <person name="Kubasova T."/>
            <person name="Cizek A."/>
            <person name="Rychlik I."/>
        </authorList>
    </citation>
    <scope>NUCLEOTIDE SEQUENCE</scope>
    <source>
        <strain evidence="9">An149</strain>
    </source>
</reference>
<evidence type="ECO:0000256" key="4">
    <source>
        <dbReference type="ARBA" id="ARBA00023125"/>
    </source>
</evidence>
<evidence type="ECO:0000256" key="6">
    <source>
        <dbReference type="ARBA" id="ARBA00024937"/>
    </source>
</evidence>
<dbReference type="AlphaFoldDB" id="A0A1Y4QCZ5"/>
<evidence type="ECO:0000256" key="3">
    <source>
        <dbReference type="ARBA" id="ARBA00023015"/>
    </source>
</evidence>
<dbReference type="PANTHER" id="PTHR30363">
    <property type="entry name" value="HTH-TYPE TRANSCRIPTIONAL REGULATOR SRLR-RELATED"/>
    <property type="match status" value="1"/>
</dbReference>
<dbReference type="InterPro" id="IPR036390">
    <property type="entry name" value="WH_DNA-bd_sf"/>
</dbReference>
<keyword evidence="2" id="KW-0678">Repressor</keyword>
<dbReference type="EMBL" id="DYWV01000298">
    <property type="protein sequence ID" value="HJF40995.1"/>
    <property type="molecule type" value="Genomic_DNA"/>
</dbReference>
<gene>
    <name evidence="9" type="ORF">B5E91_08845</name>
    <name evidence="8" type="ORF">K8V91_08735</name>
</gene>
<sequence length="249" mass="27948">MNKRQSQILDLLAKNKKMEVTKLSELLNVSQVTIRKDLVILENSGIIVREHGYARLNESDDINNRLARHYETKQKIAKLAVESIENGETVMIESGSCCALVALEIARSKKDVTLITNSAFIADYIRKIGSVKVILLGGEYQNESQVMVGPLTRKCVEAFFVDKLFIGTDGFTIETGFTGNDYMRSEAVKDMAKQASRVMIVTDSDKFSQKGVVNLIEIEKVACVYTDDNIPSKIEDYLNKRNIKVIKTE</sequence>
<reference evidence="8" key="3">
    <citation type="journal article" date="2021" name="PeerJ">
        <title>Extensive microbial diversity within the chicken gut microbiome revealed by metagenomics and culture.</title>
        <authorList>
            <person name="Gilroy R."/>
            <person name="Ravi A."/>
            <person name="Getino M."/>
            <person name="Pursley I."/>
            <person name="Horton D.L."/>
            <person name="Alikhan N.F."/>
            <person name="Baker D."/>
            <person name="Gharbi K."/>
            <person name="Hall N."/>
            <person name="Watson M."/>
            <person name="Adriaenssens E.M."/>
            <person name="Foster-Nyarko E."/>
            <person name="Jarju S."/>
            <person name="Secka A."/>
            <person name="Antonio M."/>
            <person name="Oren A."/>
            <person name="Chaudhuri R.R."/>
            <person name="La Ragione R."/>
            <person name="Hildebrand F."/>
            <person name="Pallen M.J."/>
        </authorList>
    </citation>
    <scope>NUCLEOTIDE SEQUENCE</scope>
    <source>
        <strain evidence="8">CHK193-16274</strain>
    </source>
</reference>
<dbReference type="InterPro" id="IPR001034">
    <property type="entry name" value="DeoR_HTH"/>
</dbReference>
<dbReference type="GO" id="GO:0003700">
    <property type="term" value="F:DNA-binding transcription factor activity"/>
    <property type="evidence" value="ECO:0007669"/>
    <property type="project" value="InterPro"/>
</dbReference>
<dbReference type="InterPro" id="IPR050313">
    <property type="entry name" value="Carb_Metab_HTH_regulators"/>
</dbReference>
<evidence type="ECO:0000256" key="1">
    <source>
        <dbReference type="ARBA" id="ARBA00021390"/>
    </source>
</evidence>
<dbReference type="Proteomes" id="UP000749320">
    <property type="component" value="Unassembled WGS sequence"/>
</dbReference>
<organism evidence="9 10">
    <name type="scientific">Thomasclavelia spiroformis</name>
    <dbReference type="NCBI Taxonomy" id="29348"/>
    <lineage>
        <taxon>Bacteria</taxon>
        <taxon>Bacillati</taxon>
        <taxon>Bacillota</taxon>
        <taxon>Erysipelotrichia</taxon>
        <taxon>Erysipelotrichales</taxon>
        <taxon>Coprobacillaceae</taxon>
        <taxon>Thomasclavelia</taxon>
    </lineage>
</organism>
<dbReference type="Pfam" id="PF08220">
    <property type="entry name" value="HTH_DeoR"/>
    <property type="match status" value="1"/>
</dbReference>
<comment type="caution">
    <text evidence="9">The sequence shown here is derived from an EMBL/GenBank/DDBJ whole genome shotgun (WGS) entry which is preliminary data.</text>
</comment>
<reference evidence="8" key="4">
    <citation type="submission" date="2021-09" db="EMBL/GenBank/DDBJ databases">
        <authorList>
            <person name="Gilroy R."/>
        </authorList>
    </citation>
    <scope>NUCLEOTIDE SEQUENCE</scope>
    <source>
        <strain evidence="8">CHK193-16274</strain>
    </source>
</reference>
<dbReference type="InterPro" id="IPR036388">
    <property type="entry name" value="WH-like_DNA-bd_sf"/>
</dbReference>
<dbReference type="SMART" id="SM00420">
    <property type="entry name" value="HTH_DEOR"/>
    <property type="match status" value="1"/>
</dbReference>
<feature type="domain" description="HTH deoR-type" evidence="7">
    <location>
        <begin position="1"/>
        <end position="56"/>
    </location>
</feature>
<reference evidence="10" key="1">
    <citation type="submission" date="2017-04" db="EMBL/GenBank/DDBJ databases">
        <title>Function of individual gut microbiota members based on whole genome sequencing of pure cultures obtained from chicken caecum.</title>
        <authorList>
            <person name="Medvecky M."/>
            <person name="Cejkova D."/>
            <person name="Polansky O."/>
            <person name="Karasova D."/>
            <person name="Kubasova T."/>
            <person name="Cizek A."/>
            <person name="Rychlik I."/>
        </authorList>
    </citation>
    <scope>NUCLEOTIDE SEQUENCE [LARGE SCALE GENOMIC DNA]</scope>
    <source>
        <strain evidence="10">An149</strain>
    </source>
</reference>
<dbReference type="Proteomes" id="UP000196258">
    <property type="component" value="Unassembled WGS sequence"/>
</dbReference>
<keyword evidence="3" id="KW-0805">Transcription regulation</keyword>
<keyword evidence="4 8" id="KW-0238">DNA-binding</keyword>
<dbReference type="EMBL" id="NFLB01000009">
    <property type="protein sequence ID" value="OUQ04782.1"/>
    <property type="molecule type" value="Genomic_DNA"/>
</dbReference>
<dbReference type="InterPro" id="IPR018356">
    <property type="entry name" value="Tscrpt_reg_HTH_DeoR_CS"/>
</dbReference>